<evidence type="ECO:0000256" key="4">
    <source>
        <dbReference type="ARBA" id="ARBA00022982"/>
    </source>
</evidence>
<proteinExistence type="predicted"/>
<organism evidence="8 9">
    <name type="scientific">Candidatus Acidiferrum panamense</name>
    <dbReference type="NCBI Taxonomy" id="2741543"/>
    <lineage>
        <taxon>Bacteria</taxon>
        <taxon>Pseudomonadati</taxon>
        <taxon>Acidobacteriota</taxon>
        <taxon>Terriglobia</taxon>
        <taxon>Candidatus Acidiferrales</taxon>
        <taxon>Candidatus Acidiferrum</taxon>
    </lineage>
</organism>
<feature type="domain" description="Class III cytochrome C" evidence="6">
    <location>
        <begin position="40"/>
        <end position="101"/>
    </location>
</feature>
<name>A0A7V8SV97_9BACT</name>
<dbReference type="GO" id="GO:0009055">
    <property type="term" value="F:electron transfer activity"/>
    <property type="evidence" value="ECO:0007669"/>
    <property type="project" value="InterPro"/>
</dbReference>
<dbReference type="GO" id="GO:0046872">
    <property type="term" value="F:metal ion binding"/>
    <property type="evidence" value="ECO:0007669"/>
    <property type="project" value="UniProtKB-KW"/>
</dbReference>
<evidence type="ECO:0000259" key="6">
    <source>
        <dbReference type="Pfam" id="PF02085"/>
    </source>
</evidence>
<evidence type="ECO:0000256" key="3">
    <source>
        <dbReference type="ARBA" id="ARBA00022723"/>
    </source>
</evidence>
<feature type="domain" description="Cytochrome c7-like" evidence="7">
    <location>
        <begin position="130"/>
        <end position="186"/>
    </location>
</feature>
<dbReference type="InterPro" id="IPR036280">
    <property type="entry name" value="Multihaem_cyt_sf"/>
</dbReference>
<accession>A0A7V8SV97</accession>
<keyword evidence="2" id="KW-0349">Heme</keyword>
<dbReference type="CDD" id="cd08168">
    <property type="entry name" value="Cytochrom_C3"/>
    <property type="match status" value="1"/>
</dbReference>
<evidence type="ECO:0000256" key="1">
    <source>
        <dbReference type="ARBA" id="ARBA00022448"/>
    </source>
</evidence>
<sequence length="187" mass="20554">MKARRPVWWTIPGMILAALVISVRSLAAEQVTPPVAAKSVVPDNPSEHPAPVQPIPYSHKKHLALGLDCKTCHKNPEPGKLMTFPDTGRCMQCHATVAKDKPSIQRLAGYAKSKRAVPWVRVYTVLPGVEWSHGPHLQAGLNCETCHGQVRGMEQMSEVTSVTTMYVCLNCHEMNHAKTACDTCHKS</sequence>
<evidence type="ECO:0000259" key="7">
    <source>
        <dbReference type="Pfam" id="PF14522"/>
    </source>
</evidence>
<comment type="caution">
    <text evidence="8">The sequence shown here is derived from an EMBL/GenBank/DDBJ whole genome shotgun (WGS) entry which is preliminary data.</text>
</comment>
<protein>
    <submittedName>
        <fullName evidence="8">Cytochrome c3 family protein</fullName>
    </submittedName>
</protein>
<evidence type="ECO:0000313" key="9">
    <source>
        <dbReference type="Proteomes" id="UP000567293"/>
    </source>
</evidence>
<dbReference type="Pfam" id="PF02085">
    <property type="entry name" value="Cytochrom_CIII"/>
    <property type="match status" value="1"/>
</dbReference>
<evidence type="ECO:0000256" key="2">
    <source>
        <dbReference type="ARBA" id="ARBA00022617"/>
    </source>
</evidence>
<dbReference type="InterPro" id="IPR020942">
    <property type="entry name" value="Cyt_c_III_dom"/>
</dbReference>
<dbReference type="GO" id="GO:0020037">
    <property type="term" value="F:heme binding"/>
    <property type="evidence" value="ECO:0007669"/>
    <property type="project" value="InterPro"/>
</dbReference>
<dbReference type="Pfam" id="PF14522">
    <property type="entry name" value="Cytochrome_C7"/>
    <property type="match status" value="1"/>
</dbReference>
<gene>
    <name evidence="8" type="ORF">HRJ53_01370</name>
</gene>
<dbReference type="Gene3D" id="3.90.10.10">
    <property type="entry name" value="Cytochrome C3"/>
    <property type="match status" value="2"/>
</dbReference>
<reference evidence="8" key="1">
    <citation type="submission" date="2020-06" db="EMBL/GenBank/DDBJ databases">
        <title>Legume-microbial interactions unlock mineral nutrients during tropical forest succession.</title>
        <authorList>
            <person name="Epihov D.Z."/>
        </authorList>
    </citation>
    <scope>NUCLEOTIDE SEQUENCE [LARGE SCALE GENOMIC DNA]</scope>
    <source>
        <strain evidence="8">Pan2503</strain>
    </source>
</reference>
<keyword evidence="9" id="KW-1185">Reference proteome</keyword>
<keyword evidence="3" id="KW-0479">Metal-binding</keyword>
<dbReference type="Proteomes" id="UP000567293">
    <property type="component" value="Unassembled WGS sequence"/>
</dbReference>
<keyword evidence="5" id="KW-0408">Iron</keyword>
<evidence type="ECO:0000313" key="8">
    <source>
        <dbReference type="EMBL" id="MBA0083624.1"/>
    </source>
</evidence>
<dbReference type="SUPFAM" id="SSF48695">
    <property type="entry name" value="Multiheme cytochromes"/>
    <property type="match status" value="1"/>
</dbReference>
<dbReference type="InterPro" id="IPR029467">
    <property type="entry name" value="Cyt_c7-like"/>
</dbReference>
<keyword evidence="1" id="KW-0813">Transport</keyword>
<dbReference type="AlphaFoldDB" id="A0A7V8SV97"/>
<evidence type="ECO:0000256" key="5">
    <source>
        <dbReference type="ARBA" id="ARBA00023004"/>
    </source>
</evidence>
<keyword evidence="4" id="KW-0249">Electron transport</keyword>
<dbReference type="EMBL" id="JACDQQ010000139">
    <property type="protein sequence ID" value="MBA0083624.1"/>
    <property type="molecule type" value="Genomic_DNA"/>
</dbReference>